<dbReference type="InterPro" id="IPR012545">
    <property type="entry name" value="DUF1697"/>
</dbReference>
<dbReference type="PANTHER" id="PTHR36439">
    <property type="entry name" value="BLL4334 PROTEIN"/>
    <property type="match status" value="1"/>
</dbReference>
<gene>
    <name evidence="1" type="ORF">V6617_07250</name>
</gene>
<evidence type="ECO:0000313" key="1">
    <source>
        <dbReference type="EMBL" id="WWT34251.1"/>
    </source>
</evidence>
<dbReference type="EMBL" id="CP146275">
    <property type="protein sequence ID" value="WWT34251.1"/>
    <property type="molecule type" value="Genomic_DNA"/>
</dbReference>
<dbReference type="RefSeq" id="WP_338610050.1">
    <property type="nucleotide sequence ID" value="NZ_CP146275.1"/>
</dbReference>
<name>A0ABZ2I8J6_9HYPH</name>
<protein>
    <submittedName>
        <fullName evidence="1">DUF1697 domain-containing protein</fullName>
    </submittedName>
</protein>
<dbReference type="PANTHER" id="PTHR36439:SF1">
    <property type="entry name" value="DUF1697 DOMAIN-CONTAINING PROTEIN"/>
    <property type="match status" value="1"/>
</dbReference>
<accession>A0ABZ2I8J6</accession>
<dbReference type="Proteomes" id="UP001369958">
    <property type="component" value="Chromosome"/>
</dbReference>
<proteinExistence type="predicted"/>
<dbReference type="Gene3D" id="3.30.70.1280">
    <property type="entry name" value="SP0830-like domains"/>
    <property type="match status" value="1"/>
</dbReference>
<dbReference type="SUPFAM" id="SSF160379">
    <property type="entry name" value="SP0830-like"/>
    <property type="match status" value="1"/>
</dbReference>
<sequence>MTRFVGLLYSISLPDGKRVINAPWRELLEALGHSDVRTLLATGNVVFTAKGNDPQAIEKTVEPAFAKAFGRHIDFIVRESTRWERLVAANPFPEQSKTDGSRVAVRVMREPMAAEAQSLIEDRARGAEIVRVIDGDPWIYFGDGFATSKLAGVLTAGRTGIGTSRNWNTVKKIADAL</sequence>
<dbReference type="PIRSF" id="PIRSF008502">
    <property type="entry name" value="UCP008502"/>
    <property type="match status" value="1"/>
</dbReference>
<evidence type="ECO:0000313" key="2">
    <source>
        <dbReference type="Proteomes" id="UP001369958"/>
    </source>
</evidence>
<organism evidence="1 2">
    <name type="scientific">Pelagibacterium nitratireducens</name>
    <dbReference type="NCBI Taxonomy" id="1046114"/>
    <lineage>
        <taxon>Bacteria</taxon>
        <taxon>Pseudomonadati</taxon>
        <taxon>Pseudomonadota</taxon>
        <taxon>Alphaproteobacteria</taxon>
        <taxon>Hyphomicrobiales</taxon>
        <taxon>Devosiaceae</taxon>
        <taxon>Pelagibacterium</taxon>
    </lineage>
</organism>
<dbReference type="Pfam" id="PF08002">
    <property type="entry name" value="DUF1697"/>
    <property type="match status" value="1"/>
</dbReference>
<reference evidence="1 2" key="1">
    <citation type="submission" date="2024-02" db="EMBL/GenBank/DDBJ databases">
        <title>Complete genome sequence of Pelagibacterium nitratireducens ZH15.</title>
        <authorList>
            <person name="Zhao L.H."/>
        </authorList>
    </citation>
    <scope>NUCLEOTIDE SEQUENCE [LARGE SCALE GENOMIC DNA]</scope>
    <source>
        <strain evidence="1 2">ZH15</strain>
    </source>
</reference>
<keyword evidence="2" id="KW-1185">Reference proteome</keyword>